<keyword evidence="3 6" id="KW-0812">Transmembrane</keyword>
<evidence type="ECO:0000256" key="2">
    <source>
        <dbReference type="ARBA" id="ARBA00008573"/>
    </source>
</evidence>
<dbReference type="PANTHER" id="PTHR12300:SF161">
    <property type="entry name" value="RECEPTOR EXPRESSION-ENHANCING PROTEIN"/>
    <property type="match status" value="1"/>
</dbReference>
<evidence type="ECO:0000256" key="1">
    <source>
        <dbReference type="ARBA" id="ARBA00004141"/>
    </source>
</evidence>
<proteinExistence type="inferred from homology"/>
<evidence type="ECO:0000313" key="8">
    <source>
        <dbReference type="Proteomes" id="UP000603453"/>
    </source>
</evidence>
<dbReference type="Pfam" id="PF03134">
    <property type="entry name" value="TB2_DP1_HVA22"/>
    <property type="match status" value="1"/>
</dbReference>
<feature type="transmembrane region" description="Helical" evidence="6">
    <location>
        <begin position="46"/>
        <end position="68"/>
    </location>
</feature>
<reference evidence="7" key="1">
    <citation type="submission" date="2020-12" db="EMBL/GenBank/DDBJ databases">
        <title>Metabolic potential, ecology and presence of endohyphal bacteria is reflected in genomic diversity of Mucoromycotina.</title>
        <authorList>
            <person name="Muszewska A."/>
            <person name="Okrasinska A."/>
            <person name="Steczkiewicz K."/>
            <person name="Drgas O."/>
            <person name="Orlowska M."/>
            <person name="Perlinska-Lenart U."/>
            <person name="Aleksandrzak-Piekarczyk T."/>
            <person name="Szatraj K."/>
            <person name="Zielenkiewicz U."/>
            <person name="Pilsyk S."/>
            <person name="Malc E."/>
            <person name="Mieczkowski P."/>
            <person name="Kruszewska J.S."/>
            <person name="Biernat P."/>
            <person name="Pawlowska J."/>
        </authorList>
    </citation>
    <scope>NUCLEOTIDE SEQUENCE</scope>
    <source>
        <strain evidence="7">WA0000017839</strain>
    </source>
</reference>
<gene>
    <name evidence="7" type="ORF">INT47_010728</name>
</gene>
<accession>A0A8H7V069</accession>
<dbReference type="AlphaFoldDB" id="A0A8H7V069"/>
<evidence type="ECO:0000256" key="4">
    <source>
        <dbReference type="ARBA" id="ARBA00022989"/>
    </source>
</evidence>
<feature type="transmembrane region" description="Helical" evidence="6">
    <location>
        <begin position="115"/>
        <end position="136"/>
    </location>
</feature>
<comment type="caution">
    <text evidence="7">The sequence shown here is derived from an EMBL/GenBank/DDBJ whole genome shotgun (WGS) entry which is preliminary data.</text>
</comment>
<name>A0A8H7V069_9FUNG</name>
<comment type="caution">
    <text evidence="6">Lacks conserved residue(s) required for the propagation of feature annotation.</text>
</comment>
<evidence type="ECO:0000313" key="7">
    <source>
        <dbReference type="EMBL" id="KAG2202280.1"/>
    </source>
</evidence>
<comment type="similarity">
    <text evidence="2 6">Belongs to the DP1 family.</text>
</comment>
<evidence type="ECO:0000256" key="5">
    <source>
        <dbReference type="ARBA" id="ARBA00023136"/>
    </source>
</evidence>
<dbReference type="EMBL" id="JAEPRD010000062">
    <property type="protein sequence ID" value="KAG2202280.1"/>
    <property type="molecule type" value="Genomic_DNA"/>
</dbReference>
<keyword evidence="5 6" id="KW-0472">Membrane</keyword>
<comment type="subcellular location">
    <subcellularLocation>
        <location evidence="1 6">Membrane</location>
        <topology evidence="1 6">Multi-pass membrane protein</topology>
    </subcellularLocation>
</comment>
<evidence type="ECO:0000256" key="6">
    <source>
        <dbReference type="RuleBase" id="RU362006"/>
    </source>
</evidence>
<dbReference type="OrthoDB" id="10009287at2759"/>
<evidence type="ECO:0000256" key="3">
    <source>
        <dbReference type="ARBA" id="ARBA00022692"/>
    </source>
</evidence>
<dbReference type="Proteomes" id="UP000603453">
    <property type="component" value="Unassembled WGS sequence"/>
</dbReference>
<sequence>MTTATPYSVEGIQAKVKEVIARLDVELSQFKYANEFEARTGVPKSYVALGAGGVAFLMIFFNLAGQLLTNGISWLYPAYASFKAIESPGKEDDKQWLTYWTVIGFVQMVEYFSDILLYWFPFYYLFKTLVVLYLALPQFRGAEVVYNRFLRVYLLGAQNDIDAQANKLKAKFHSAQTDITAAATSATLKTD</sequence>
<dbReference type="PANTHER" id="PTHR12300">
    <property type="entry name" value="HVA22-LIKE PROTEINS"/>
    <property type="match status" value="1"/>
</dbReference>
<dbReference type="GO" id="GO:0016020">
    <property type="term" value="C:membrane"/>
    <property type="evidence" value="ECO:0007669"/>
    <property type="project" value="UniProtKB-SubCell"/>
</dbReference>
<protein>
    <recommendedName>
        <fullName evidence="6">Protein YOP1</fullName>
    </recommendedName>
</protein>
<organism evidence="7 8">
    <name type="scientific">Mucor saturninus</name>
    <dbReference type="NCBI Taxonomy" id="64648"/>
    <lineage>
        <taxon>Eukaryota</taxon>
        <taxon>Fungi</taxon>
        <taxon>Fungi incertae sedis</taxon>
        <taxon>Mucoromycota</taxon>
        <taxon>Mucoromycotina</taxon>
        <taxon>Mucoromycetes</taxon>
        <taxon>Mucorales</taxon>
        <taxon>Mucorineae</taxon>
        <taxon>Mucoraceae</taxon>
        <taxon>Mucor</taxon>
    </lineage>
</organism>
<keyword evidence="4 6" id="KW-1133">Transmembrane helix</keyword>
<dbReference type="InterPro" id="IPR004345">
    <property type="entry name" value="TB2_DP1_HVA22"/>
</dbReference>
<keyword evidence="8" id="KW-1185">Reference proteome</keyword>